<keyword evidence="2" id="KW-1185">Reference proteome</keyword>
<sequence length="138" mass="15025">MNEPASPRAVVLNYYDVVWDKRQPDAIDSLFAPGYLNHAGARGVLAGPAGIHKNYDSLVSAFPDVRFTLDDVLVDGEKVVVRYTMLATHQGEFQGRAATGRAVTVPGIGIYRVADGQIQESWVLRDSLVLQRQLDGAA</sequence>
<evidence type="ECO:0000313" key="2">
    <source>
        <dbReference type="Proteomes" id="UP000248021"/>
    </source>
</evidence>
<dbReference type="PANTHER" id="PTHR38436:SF1">
    <property type="entry name" value="ESTER CYCLASE"/>
    <property type="match status" value="1"/>
</dbReference>
<evidence type="ECO:0000313" key="1">
    <source>
        <dbReference type="EMBL" id="PXW54108.1"/>
    </source>
</evidence>
<dbReference type="AlphaFoldDB" id="A0A2V3TWS6"/>
<name>A0A2V3TWS6_9HYPH</name>
<dbReference type="EMBL" id="QJJK01000012">
    <property type="protein sequence ID" value="PXW54108.1"/>
    <property type="molecule type" value="Genomic_DNA"/>
</dbReference>
<dbReference type="Pfam" id="PF07366">
    <property type="entry name" value="SnoaL"/>
    <property type="match status" value="1"/>
</dbReference>
<dbReference type="GO" id="GO:0030638">
    <property type="term" value="P:polyketide metabolic process"/>
    <property type="evidence" value="ECO:0007669"/>
    <property type="project" value="InterPro"/>
</dbReference>
<organism evidence="1 2">
    <name type="scientific">Chelatococcus asaccharovorans</name>
    <dbReference type="NCBI Taxonomy" id="28210"/>
    <lineage>
        <taxon>Bacteria</taxon>
        <taxon>Pseudomonadati</taxon>
        <taxon>Pseudomonadota</taxon>
        <taxon>Alphaproteobacteria</taxon>
        <taxon>Hyphomicrobiales</taxon>
        <taxon>Chelatococcaceae</taxon>
        <taxon>Chelatococcus</taxon>
    </lineage>
</organism>
<protein>
    <submittedName>
        <fullName evidence="1">Putative ester cyclase</fullName>
    </submittedName>
</protein>
<proteinExistence type="predicted"/>
<dbReference type="OrthoDB" id="129343at2"/>
<dbReference type="InterPro" id="IPR009959">
    <property type="entry name" value="Cyclase_SnoaL-like"/>
</dbReference>
<reference evidence="1 2" key="1">
    <citation type="submission" date="2018-05" db="EMBL/GenBank/DDBJ databases">
        <title>Genomic Encyclopedia of Type Strains, Phase IV (KMG-IV): sequencing the most valuable type-strain genomes for metagenomic binning, comparative biology and taxonomic classification.</title>
        <authorList>
            <person name="Goeker M."/>
        </authorList>
    </citation>
    <scope>NUCLEOTIDE SEQUENCE [LARGE SCALE GENOMIC DNA]</scope>
    <source>
        <strain evidence="1 2">DSM 6462</strain>
    </source>
</reference>
<gene>
    <name evidence="1" type="ORF">C7450_112137</name>
</gene>
<dbReference type="Gene3D" id="3.10.450.50">
    <property type="match status" value="1"/>
</dbReference>
<dbReference type="InterPro" id="IPR032710">
    <property type="entry name" value="NTF2-like_dom_sf"/>
</dbReference>
<comment type="caution">
    <text evidence="1">The sequence shown here is derived from an EMBL/GenBank/DDBJ whole genome shotgun (WGS) entry which is preliminary data.</text>
</comment>
<dbReference type="SUPFAM" id="SSF54427">
    <property type="entry name" value="NTF2-like"/>
    <property type="match status" value="1"/>
</dbReference>
<dbReference type="PANTHER" id="PTHR38436">
    <property type="entry name" value="POLYKETIDE CYCLASE SNOAL-LIKE DOMAIN"/>
    <property type="match status" value="1"/>
</dbReference>
<dbReference type="Proteomes" id="UP000248021">
    <property type="component" value="Unassembled WGS sequence"/>
</dbReference>
<accession>A0A2V3TWS6</accession>
<dbReference type="RefSeq" id="WP_146227535.1">
    <property type="nucleotide sequence ID" value="NZ_CAKNFM010000002.1"/>
</dbReference>